<protein>
    <submittedName>
        <fullName evidence="2">Uncharacterized protein</fullName>
    </submittedName>
</protein>
<evidence type="ECO:0000313" key="2">
    <source>
        <dbReference type="EMBL" id="KAK8943334.1"/>
    </source>
</evidence>
<proteinExistence type="predicted"/>
<keyword evidence="3" id="KW-1185">Reference proteome</keyword>
<gene>
    <name evidence="2" type="ORF">KSP40_PGU000049</name>
</gene>
<comment type="caution">
    <text evidence="2">The sequence shown here is derived from an EMBL/GenBank/DDBJ whole genome shotgun (WGS) entry which is preliminary data.</text>
</comment>
<dbReference type="EMBL" id="JBBWWR010000018">
    <property type="protein sequence ID" value="KAK8943334.1"/>
    <property type="molecule type" value="Genomic_DNA"/>
</dbReference>
<reference evidence="2 3" key="1">
    <citation type="journal article" date="2022" name="Nat. Plants">
        <title>Genomes of leafy and leafless Platanthera orchids illuminate the evolution of mycoheterotrophy.</title>
        <authorList>
            <person name="Li M.H."/>
            <person name="Liu K.W."/>
            <person name="Li Z."/>
            <person name="Lu H.C."/>
            <person name="Ye Q.L."/>
            <person name="Zhang D."/>
            <person name="Wang J.Y."/>
            <person name="Li Y.F."/>
            <person name="Zhong Z.M."/>
            <person name="Liu X."/>
            <person name="Yu X."/>
            <person name="Liu D.K."/>
            <person name="Tu X.D."/>
            <person name="Liu B."/>
            <person name="Hao Y."/>
            <person name="Liao X.Y."/>
            <person name="Jiang Y.T."/>
            <person name="Sun W.H."/>
            <person name="Chen J."/>
            <person name="Chen Y.Q."/>
            <person name="Ai Y."/>
            <person name="Zhai J.W."/>
            <person name="Wu S.S."/>
            <person name="Zhou Z."/>
            <person name="Hsiao Y.Y."/>
            <person name="Wu W.L."/>
            <person name="Chen Y.Y."/>
            <person name="Lin Y.F."/>
            <person name="Hsu J.L."/>
            <person name="Li C.Y."/>
            <person name="Wang Z.W."/>
            <person name="Zhao X."/>
            <person name="Zhong W.Y."/>
            <person name="Ma X.K."/>
            <person name="Ma L."/>
            <person name="Huang J."/>
            <person name="Chen G.Z."/>
            <person name="Huang M.Z."/>
            <person name="Huang L."/>
            <person name="Peng D.H."/>
            <person name="Luo Y.B."/>
            <person name="Zou S.Q."/>
            <person name="Chen S.P."/>
            <person name="Lan S."/>
            <person name="Tsai W.C."/>
            <person name="Van de Peer Y."/>
            <person name="Liu Z.J."/>
        </authorList>
    </citation>
    <scope>NUCLEOTIDE SEQUENCE [LARGE SCALE GENOMIC DNA]</scope>
    <source>
        <strain evidence="2">Lor288</strain>
    </source>
</reference>
<feature type="region of interest" description="Disordered" evidence="1">
    <location>
        <begin position="58"/>
        <end position="126"/>
    </location>
</feature>
<evidence type="ECO:0000313" key="3">
    <source>
        <dbReference type="Proteomes" id="UP001412067"/>
    </source>
</evidence>
<sequence>MKAFDAMKVEAKRVLASDGPLFGFSGERKEVEGGVGLHVTLGVQSRNFRFVIMDAPAATTPSSCNPLSSPSVASPRPSINASSLALRGFRSGSGVKPSWQRSDTSPPRTPSLGRREPRRWSGGWRR</sequence>
<evidence type="ECO:0000256" key="1">
    <source>
        <dbReference type="SAM" id="MobiDB-lite"/>
    </source>
</evidence>
<feature type="compositionally biased region" description="Polar residues" evidence="1">
    <location>
        <begin position="59"/>
        <end position="83"/>
    </location>
</feature>
<name>A0ABR2LJS1_9ASPA</name>
<organism evidence="2 3">
    <name type="scientific">Platanthera guangdongensis</name>
    <dbReference type="NCBI Taxonomy" id="2320717"/>
    <lineage>
        <taxon>Eukaryota</taxon>
        <taxon>Viridiplantae</taxon>
        <taxon>Streptophyta</taxon>
        <taxon>Embryophyta</taxon>
        <taxon>Tracheophyta</taxon>
        <taxon>Spermatophyta</taxon>
        <taxon>Magnoliopsida</taxon>
        <taxon>Liliopsida</taxon>
        <taxon>Asparagales</taxon>
        <taxon>Orchidaceae</taxon>
        <taxon>Orchidoideae</taxon>
        <taxon>Orchideae</taxon>
        <taxon>Orchidinae</taxon>
        <taxon>Platanthera</taxon>
    </lineage>
</organism>
<dbReference type="Proteomes" id="UP001412067">
    <property type="component" value="Unassembled WGS sequence"/>
</dbReference>
<accession>A0ABR2LJS1</accession>